<evidence type="ECO:0008006" key="4">
    <source>
        <dbReference type="Google" id="ProtNLM"/>
    </source>
</evidence>
<accession>A0AAV0C0U0</accession>
<dbReference type="PANTHER" id="PTHR24559">
    <property type="entry name" value="TRANSPOSON TY3-I GAG-POL POLYPROTEIN"/>
    <property type="match status" value="1"/>
</dbReference>
<comment type="caution">
    <text evidence="2">The sequence shown here is derived from an EMBL/GenBank/DDBJ whole genome shotgun (WGS) entry which is preliminary data.</text>
</comment>
<dbReference type="AlphaFoldDB" id="A0AAV0C0U0"/>
<feature type="region of interest" description="Disordered" evidence="1">
    <location>
        <begin position="18"/>
        <end position="42"/>
    </location>
</feature>
<reference evidence="2" key="1">
    <citation type="submission" date="2022-07" db="EMBL/GenBank/DDBJ databases">
        <authorList>
            <person name="Macas J."/>
            <person name="Novak P."/>
            <person name="Neumann P."/>
        </authorList>
    </citation>
    <scope>NUCLEOTIDE SEQUENCE</scope>
</reference>
<name>A0AAV0C0U0_9ASTE</name>
<evidence type="ECO:0000313" key="2">
    <source>
        <dbReference type="EMBL" id="CAH9060116.1"/>
    </source>
</evidence>
<keyword evidence="3" id="KW-1185">Reference proteome</keyword>
<organism evidence="2 3">
    <name type="scientific">Cuscuta epithymum</name>
    <dbReference type="NCBI Taxonomy" id="186058"/>
    <lineage>
        <taxon>Eukaryota</taxon>
        <taxon>Viridiplantae</taxon>
        <taxon>Streptophyta</taxon>
        <taxon>Embryophyta</taxon>
        <taxon>Tracheophyta</taxon>
        <taxon>Spermatophyta</taxon>
        <taxon>Magnoliopsida</taxon>
        <taxon>eudicotyledons</taxon>
        <taxon>Gunneridae</taxon>
        <taxon>Pentapetalae</taxon>
        <taxon>asterids</taxon>
        <taxon>lamiids</taxon>
        <taxon>Solanales</taxon>
        <taxon>Convolvulaceae</taxon>
        <taxon>Cuscuteae</taxon>
        <taxon>Cuscuta</taxon>
        <taxon>Cuscuta subgen. Cuscuta</taxon>
    </lineage>
</organism>
<dbReference type="PANTHER" id="PTHR24559:SF450">
    <property type="entry name" value="RNA-DIRECTED DNA POLYMERASE HOMOLOG"/>
    <property type="match status" value="1"/>
</dbReference>
<dbReference type="InterPro" id="IPR043502">
    <property type="entry name" value="DNA/RNA_pol_sf"/>
</dbReference>
<dbReference type="Gene3D" id="3.10.10.10">
    <property type="entry name" value="HIV Type 1 Reverse Transcriptase, subunit A, domain 1"/>
    <property type="match status" value="1"/>
</dbReference>
<sequence>MEQLLKKYSSIFEEPVGLPPSRGEFDHKTPLQNGSQPISKRPCRYPSLQKNIIEGLVKDMLNSGIIQTSSSPYASPVVLVGKKRWILALVG</sequence>
<proteinExistence type="predicted"/>
<dbReference type="EMBL" id="CAMAPF010000008">
    <property type="protein sequence ID" value="CAH9060116.1"/>
    <property type="molecule type" value="Genomic_DNA"/>
</dbReference>
<evidence type="ECO:0000256" key="1">
    <source>
        <dbReference type="SAM" id="MobiDB-lite"/>
    </source>
</evidence>
<dbReference type="InterPro" id="IPR053134">
    <property type="entry name" value="RNA-dir_DNA_polymerase"/>
</dbReference>
<evidence type="ECO:0000313" key="3">
    <source>
        <dbReference type="Proteomes" id="UP001152523"/>
    </source>
</evidence>
<dbReference type="SUPFAM" id="SSF56672">
    <property type="entry name" value="DNA/RNA polymerases"/>
    <property type="match status" value="1"/>
</dbReference>
<protein>
    <recommendedName>
        <fullName evidence="4">Reverse transcriptase domain-containing protein</fullName>
    </recommendedName>
</protein>
<gene>
    <name evidence="2" type="ORF">CEPIT_LOCUS1505</name>
</gene>
<dbReference type="Proteomes" id="UP001152523">
    <property type="component" value="Unassembled WGS sequence"/>
</dbReference>